<dbReference type="AlphaFoldDB" id="A0A1H6C9T9"/>
<sequence>MEKLKRKISTIILDSVEGLPKFRKGLISELQEIRERQRNKSLDHAAERECPNNTEIKLNCITYILTFEHEDFNSLINGLRKYFTKNDKVKKITSSLKESKDSLYSLGWYNLANIVKKEELYFPDREIDSSLPEEVKYLALSFHRILPSVGCIIFEFYLEDYVSENLNEIQRKKYIAPVVFKKFWPLRKIARRYSSGVGNEDAIEAINEGKDSVRAILKKWIRKEFSWRSVLLDSGSYIDVYEINGNPKENIERKAWLNKKLRWLEEYGLTQRDFELYVGEDILLSKKKDRDGKFKVSNIVAKIDSKNDSEFGDFFDFKVRAVAISSITFGVIDKYRKKIERLRGDGFKSLYKRRKINRRSQDNIQEIKRAIVIISRLQHELTESSYWISDSISEVGDLECFLRENPHDLGKYTIDTTQYQLKVIKDSAKIIDAGLTGYLTAQSIYVMYKLQKRMFILSIVVTVATIFGVASEWENIKNIVPIGFEITNQSSQSPLPPVD</sequence>
<reference evidence="1 2" key="1">
    <citation type="submission" date="2016-10" db="EMBL/GenBank/DDBJ databases">
        <authorList>
            <person name="de Groot N.N."/>
        </authorList>
    </citation>
    <scope>NUCLEOTIDE SEQUENCE [LARGE SCALE GENOMIC DNA]</scope>
    <source>
        <strain evidence="1 2">DSM 22012</strain>
    </source>
</reference>
<proteinExistence type="predicted"/>
<name>A0A1H6C9T9_9GAMM</name>
<protein>
    <submittedName>
        <fullName evidence="1">Uncharacterized protein</fullName>
    </submittedName>
</protein>
<evidence type="ECO:0000313" key="2">
    <source>
        <dbReference type="Proteomes" id="UP000236745"/>
    </source>
</evidence>
<accession>A0A1H6C9T9</accession>
<dbReference type="Proteomes" id="UP000236745">
    <property type="component" value="Unassembled WGS sequence"/>
</dbReference>
<dbReference type="EMBL" id="FNVQ01000003">
    <property type="protein sequence ID" value="SEG69730.1"/>
    <property type="molecule type" value="Genomic_DNA"/>
</dbReference>
<gene>
    <name evidence="1" type="ORF">SAMN05444390_103311</name>
</gene>
<evidence type="ECO:0000313" key="1">
    <source>
        <dbReference type="EMBL" id="SEG69730.1"/>
    </source>
</evidence>
<dbReference type="OrthoDB" id="9885004at2"/>
<organism evidence="1 2">
    <name type="scientific">Marinobacterium lutimaris</name>
    <dbReference type="NCBI Taxonomy" id="568106"/>
    <lineage>
        <taxon>Bacteria</taxon>
        <taxon>Pseudomonadati</taxon>
        <taxon>Pseudomonadota</taxon>
        <taxon>Gammaproteobacteria</taxon>
        <taxon>Oceanospirillales</taxon>
        <taxon>Oceanospirillaceae</taxon>
        <taxon>Marinobacterium</taxon>
    </lineage>
</organism>
<keyword evidence="2" id="KW-1185">Reference proteome</keyword>
<dbReference type="RefSeq" id="WP_104004150.1">
    <property type="nucleotide sequence ID" value="NZ_FNVQ01000003.1"/>
</dbReference>